<keyword evidence="2" id="KW-0732">Signal</keyword>
<sequence length="478" mass="53793">MRSTILGLFFIFSILSEFTTLFADGSCTFPEYLVGNWTSAERGSLSITADSIFDYKVFIPSSDPNNPTIAYYNFTCLTQVSSSRYTIKSINFNVLFGTNVFFYICLEFYSVNDQLNYYYHATDVDNLIRENMVGIAEDKSDAYQNICTRSSINPANFIVLLRKDAVELDAIQTLCPSSLQMVYSNITFTSHSGSTENCATAQMDGCTNKTMLNFTQGGCAEKTLSDGGIYTCIYSMTVDSDVYFAAWNNDETISGSTYRFSCFKINNYMNGTVLLEEKPNFCGNSENFTAYPSVTASAELKDITDTCQIILPTTTEAPFVADLNYLFILLGPALILIVVLFVFSFKRLKLYLKRRKERKPLDIRKGEKVGHKRFDYKKSRVGVPKPVNYFKPKRPIQVVPLFKPGYTIDEFPIHPPTKLACIYTDSIVDYMRGRLPRRPDGISLYSFDSAIFRASSPFSTISIISRDDDDVSSGSVSC</sequence>
<reference evidence="5" key="1">
    <citation type="submission" date="2025-08" db="UniProtKB">
        <authorList>
            <consortium name="RefSeq"/>
        </authorList>
    </citation>
    <scope>IDENTIFICATION</scope>
    <source>
        <tissue evidence="5">Whole sample</tissue>
    </source>
</reference>
<dbReference type="Proteomes" id="UP000694844">
    <property type="component" value="Chromosome 3"/>
</dbReference>
<keyword evidence="4" id="KW-1185">Reference proteome</keyword>
<dbReference type="OrthoDB" id="6114178at2759"/>
<dbReference type="InterPro" id="IPR055470">
    <property type="entry name" value="DUF7042"/>
</dbReference>
<evidence type="ECO:0000256" key="2">
    <source>
        <dbReference type="SAM" id="SignalP"/>
    </source>
</evidence>
<protein>
    <submittedName>
        <fullName evidence="5">Uncharacterized protein LOC111125898 isoform X1</fullName>
    </submittedName>
</protein>
<proteinExistence type="predicted"/>
<feature type="chain" id="PRO_5034474590" evidence="2">
    <location>
        <begin position="24"/>
        <end position="478"/>
    </location>
</feature>
<evidence type="ECO:0000313" key="4">
    <source>
        <dbReference type="Proteomes" id="UP000694844"/>
    </source>
</evidence>
<dbReference type="AlphaFoldDB" id="A0A8B8DFV2"/>
<organism evidence="4 5">
    <name type="scientific">Crassostrea virginica</name>
    <name type="common">Eastern oyster</name>
    <dbReference type="NCBI Taxonomy" id="6565"/>
    <lineage>
        <taxon>Eukaryota</taxon>
        <taxon>Metazoa</taxon>
        <taxon>Spiralia</taxon>
        <taxon>Lophotrochozoa</taxon>
        <taxon>Mollusca</taxon>
        <taxon>Bivalvia</taxon>
        <taxon>Autobranchia</taxon>
        <taxon>Pteriomorphia</taxon>
        <taxon>Ostreida</taxon>
        <taxon>Ostreoidea</taxon>
        <taxon>Ostreidae</taxon>
        <taxon>Crassostrea</taxon>
    </lineage>
</organism>
<feature type="signal peptide" evidence="2">
    <location>
        <begin position="1"/>
        <end position="23"/>
    </location>
</feature>
<dbReference type="RefSeq" id="XP_022325831.1">
    <property type="nucleotide sequence ID" value="XM_022470123.1"/>
</dbReference>
<evidence type="ECO:0000259" key="3">
    <source>
        <dbReference type="Pfam" id="PF23069"/>
    </source>
</evidence>
<dbReference type="KEGG" id="cvn:111125898"/>
<dbReference type="GeneID" id="111125898"/>
<evidence type="ECO:0000313" key="5">
    <source>
        <dbReference type="RefSeq" id="XP_022325831.1"/>
    </source>
</evidence>
<keyword evidence="1" id="KW-1133">Transmembrane helix</keyword>
<keyword evidence="1" id="KW-0812">Transmembrane</keyword>
<accession>A0A8B8DFV2</accession>
<gene>
    <name evidence="5" type="primary">LOC111125898</name>
</gene>
<name>A0A8B8DFV2_CRAVI</name>
<dbReference type="Pfam" id="PF23069">
    <property type="entry name" value="DUF7042"/>
    <property type="match status" value="1"/>
</dbReference>
<feature type="domain" description="DUF7042" evidence="3">
    <location>
        <begin position="185"/>
        <end position="284"/>
    </location>
</feature>
<keyword evidence="1" id="KW-0472">Membrane</keyword>
<feature type="transmembrane region" description="Helical" evidence="1">
    <location>
        <begin position="325"/>
        <end position="345"/>
    </location>
</feature>
<evidence type="ECO:0000256" key="1">
    <source>
        <dbReference type="SAM" id="Phobius"/>
    </source>
</evidence>